<dbReference type="EMBL" id="JAPDFW010000063">
    <property type="protein sequence ID" value="KAJ5076089.1"/>
    <property type="molecule type" value="Genomic_DNA"/>
</dbReference>
<keyword evidence="8" id="KW-1185">Reference proteome</keyword>
<comment type="caution">
    <text evidence="7">The sequence shown here is derived from an EMBL/GenBank/DDBJ whole genome shotgun (WGS) entry which is preliminary data.</text>
</comment>
<dbReference type="Proteomes" id="UP001149090">
    <property type="component" value="Unassembled WGS sequence"/>
</dbReference>
<organism evidence="7 8">
    <name type="scientific">Anaeramoeba ignava</name>
    <name type="common">Anaerobic marine amoeba</name>
    <dbReference type="NCBI Taxonomy" id="1746090"/>
    <lineage>
        <taxon>Eukaryota</taxon>
        <taxon>Metamonada</taxon>
        <taxon>Anaeramoebidae</taxon>
        <taxon>Anaeramoeba</taxon>
    </lineage>
</organism>
<comment type="subcellular location">
    <subcellularLocation>
        <location evidence="2">Cell projection</location>
    </subcellularLocation>
    <subcellularLocation>
        <location evidence="1">Cytoplasm</location>
        <location evidence="1">Cytoskeleton</location>
    </subcellularLocation>
</comment>
<keyword evidence="6" id="KW-0175">Coiled coil</keyword>
<protein>
    <submittedName>
        <fullName evidence="7">Dynein regulatory complex protein</fullName>
    </submittedName>
</protein>
<feature type="coiled-coil region" evidence="6">
    <location>
        <begin position="265"/>
        <end position="335"/>
    </location>
</feature>
<dbReference type="PANTHER" id="PTHR14871:SF1">
    <property type="entry name" value="DYNEIN REGULATORY COMPLEX PROTEIN 9"/>
    <property type="match status" value="1"/>
</dbReference>
<reference evidence="7" key="1">
    <citation type="submission" date="2022-10" db="EMBL/GenBank/DDBJ databases">
        <title>Novel sulphate-reducing endosymbionts in the free-living metamonad Anaeramoeba.</title>
        <authorList>
            <person name="Jerlstrom-Hultqvist J."/>
            <person name="Cepicka I."/>
            <person name="Gallot-Lavallee L."/>
            <person name="Salas-Leiva D."/>
            <person name="Curtis B.A."/>
            <person name="Zahonova K."/>
            <person name="Pipaliya S."/>
            <person name="Dacks J."/>
            <person name="Roger A.J."/>
        </authorList>
    </citation>
    <scope>NUCLEOTIDE SEQUENCE</scope>
    <source>
        <strain evidence="7">BMAN</strain>
    </source>
</reference>
<feature type="coiled-coil region" evidence="6">
    <location>
        <begin position="169"/>
        <end position="200"/>
    </location>
</feature>
<gene>
    <name evidence="7" type="ORF">M0811_06951</name>
</gene>
<evidence type="ECO:0000313" key="8">
    <source>
        <dbReference type="Proteomes" id="UP001149090"/>
    </source>
</evidence>
<proteinExistence type="predicted"/>
<keyword evidence="5" id="KW-0966">Cell projection</keyword>
<evidence type="ECO:0000256" key="2">
    <source>
        <dbReference type="ARBA" id="ARBA00004316"/>
    </source>
</evidence>
<feature type="coiled-coil region" evidence="6">
    <location>
        <begin position="92"/>
        <end position="134"/>
    </location>
</feature>
<dbReference type="InterPro" id="IPR042618">
    <property type="entry name" value="IQCG"/>
</dbReference>
<evidence type="ECO:0000256" key="1">
    <source>
        <dbReference type="ARBA" id="ARBA00004245"/>
    </source>
</evidence>
<dbReference type="OMA" id="ESKMHFY"/>
<sequence length="350" mass="41975">MQKQIIQIIKEIIEEIDKQINPEIELIKKNQKNFNPSTSTLLVSELSIQKGYENQRKLRSKTNQLLIKIKKKQKKFSDVIKIRSQTINEETKELLNIKLEKKREKIKKLTNELANQLDQDYDTKENAIKFQNQKLFLINIFQSMIQFQSTNNTKSNLNINEIPQETICLKNILQFIQEKKKKHEELLNQIEQKSKNQDQIIQIQKNFVLEEKQFQRSIQSKKQEVDFLQDSLIKSIEKNKGLIEFENENQNAIIEDVKRMNDLELEILNTKLNKIQLSLQEEDRAHNFFLNFLENQLHFFQQKTDSLITKFENENDKYENEYNVLIEKEKKLKIETEKEEEKMIFLKTKI</sequence>
<accession>A0A9Q0RDG5</accession>
<dbReference type="GO" id="GO:0005737">
    <property type="term" value="C:cytoplasm"/>
    <property type="evidence" value="ECO:0007669"/>
    <property type="project" value="TreeGrafter"/>
</dbReference>
<keyword evidence="3" id="KW-0963">Cytoplasm</keyword>
<evidence type="ECO:0000256" key="4">
    <source>
        <dbReference type="ARBA" id="ARBA00023212"/>
    </source>
</evidence>
<dbReference type="PANTHER" id="PTHR14871">
    <property type="entry name" value="DYNEIN REGULATORY COMPLEX PROTEIN 9"/>
    <property type="match status" value="1"/>
</dbReference>
<keyword evidence="4" id="KW-0206">Cytoskeleton</keyword>
<evidence type="ECO:0000256" key="5">
    <source>
        <dbReference type="ARBA" id="ARBA00023273"/>
    </source>
</evidence>
<dbReference type="GO" id="GO:0031514">
    <property type="term" value="C:motile cilium"/>
    <property type="evidence" value="ECO:0007669"/>
    <property type="project" value="TreeGrafter"/>
</dbReference>
<evidence type="ECO:0000256" key="6">
    <source>
        <dbReference type="SAM" id="Coils"/>
    </source>
</evidence>
<dbReference type="GO" id="GO:0044782">
    <property type="term" value="P:cilium organization"/>
    <property type="evidence" value="ECO:0007669"/>
    <property type="project" value="TreeGrafter"/>
</dbReference>
<name>A0A9Q0RDG5_ANAIG</name>
<dbReference type="AlphaFoldDB" id="A0A9Q0RDG5"/>
<evidence type="ECO:0000313" key="7">
    <source>
        <dbReference type="EMBL" id="KAJ5076089.1"/>
    </source>
</evidence>
<evidence type="ECO:0000256" key="3">
    <source>
        <dbReference type="ARBA" id="ARBA00022490"/>
    </source>
</evidence>
<dbReference type="GO" id="GO:0005856">
    <property type="term" value="C:cytoskeleton"/>
    <property type="evidence" value="ECO:0007669"/>
    <property type="project" value="UniProtKB-SubCell"/>
</dbReference>